<reference evidence="1" key="1">
    <citation type="submission" date="2018-05" db="EMBL/GenBank/DDBJ databases">
        <authorList>
            <person name="Lanie J.A."/>
            <person name="Ng W.-L."/>
            <person name="Kazmierczak K.M."/>
            <person name="Andrzejewski T.M."/>
            <person name="Davidsen T.M."/>
            <person name="Wayne K.J."/>
            <person name="Tettelin H."/>
            <person name="Glass J.I."/>
            <person name="Rusch D."/>
            <person name="Podicherti R."/>
            <person name="Tsui H.-C.T."/>
            <person name="Winkler M.E."/>
        </authorList>
    </citation>
    <scope>NUCLEOTIDE SEQUENCE</scope>
</reference>
<protein>
    <submittedName>
        <fullName evidence="1">Uncharacterized protein</fullName>
    </submittedName>
</protein>
<dbReference type="AlphaFoldDB" id="A0A382BVY3"/>
<accession>A0A382BVY3</accession>
<evidence type="ECO:0000313" key="1">
    <source>
        <dbReference type="EMBL" id="SVB17223.1"/>
    </source>
</evidence>
<name>A0A382BVY3_9ZZZZ</name>
<dbReference type="EMBL" id="UINC01031342">
    <property type="protein sequence ID" value="SVB17223.1"/>
    <property type="molecule type" value="Genomic_DNA"/>
</dbReference>
<proteinExistence type="predicted"/>
<gene>
    <name evidence="1" type="ORF">METZ01_LOCUS170077</name>
</gene>
<organism evidence="1">
    <name type="scientific">marine metagenome</name>
    <dbReference type="NCBI Taxonomy" id="408172"/>
    <lineage>
        <taxon>unclassified sequences</taxon>
        <taxon>metagenomes</taxon>
        <taxon>ecological metagenomes</taxon>
    </lineage>
</organism>
<sequence>MPLLAPTTNQMVKDEVAPMWMDLREKYGQKYDFSSDPDGLHDR</sequence>
<feature type="non-terminal residue" evidence="1">
    <location>
        <position position="43"/>
    </location>
</feature>